<reference evidence="4 5" key="1">
    <citation type="submission" date="2019-02" db="EMBL/GenBank/DDBJ databases">
        <title>Planctomycetal bacteria perform biofilm scaping via a novel small molecule.</title>
        <authorList>
            <person name="Jeske O."/>
            <person name="Boedeker C."/>
            <person name="Wiegand S."/>
            <person name="Breitling P."/>
            <person name="Kallscheuer N."/>
            <person name="Jogler M."/>
            <person name="Rohde M."/>
            <person name="Petersen J."/>
            <person name="Medema M.H."/>
            <person name="Surup F."/>
            <person name="Jogler C."/>
        </authorList>
    </citation>
    <scope>NUCLEOTIDE SEQUENCE [LARGE SCALE GENOMIC DNA]</scope>
    <source>
        <strain evidence="4 5">Mal15</strain>
    </source>
</reference>
<evidence type="ECO:0000256" key="1">
    <source>
        <dbReference type="ARBA" id="ARBA00022723"/>
    </source>
</evidence>
<evidence type="ECO:0000256" key="3">
    <source>
        <dbReference type="SAM" id="SignalP"/>
    </source>
</evidence>
<keyword evidence="3" id="KW-0732">Signal</keyword>
<evidence type="ECO:0008006" key="6">
    <source>
        <dbReference type="Google" id="ProtNLM"/>
    </source>
</evidence>
<accession>A0A5B9M9H3</accession>
<feature type="signal peptide" evidence="3">
    <location>
        <begin position="1"/>
        <end position="26"/>
    </location>
</feature>
<dbReference type="GO" id="GO:0046872">
    <property type="term" value="F:metal ion binding"/>
    <property type="evidence" value="ECO:0007669"/>
    <property type="project" value="UniProtKB-KW"/>
</dbReference>
<dbReference type="InterPro" id="IPR012334">
    <property type="entry name" value="Pectin_lyas_fold"/>
</dbReference>
<dbReference type="SUPFAM" id="SSF51126">
    <property type="entry name" value="Pectin lyase-like"/>
    <property type="match status" value="1"/>
</dbReference>
<keyword evidence="1" id="KW-0479">Metal-binding</keyword>
<organism evidence="4 5">
    <name type="scientific">Stieleria maiorica</name>
    <dbReference type="NCBI Taxonomy" id="2795974"/>
    <lineage>
        <taxon>Bacteria</taxon>
        <taxon>Pseudomonadati</taxon>
        <taxon>Planctomycetota</taxon>
        <taxon>Planctomycetia</taxon>
        <taxon>Pirellulales</taxon>
        <taxon>Pirellulaceae</taxon>
        <taxon>Stieleria</taxon>
    </lineage>
</organism>
<dbReference type="InterPro" id="IPR052063">
    <property type="entry name" value="Polysaccharide_Lyase_1"/>
</dbReference>
<evidence type="ECO:0000256" key="2">
    <source>
        <dbReference type="ARBA" id="ARBA00023180"/>
    </source>
</evidence>
<dbReference type="PANTHER" id="PTHR42970:SF1">
    <property type="entry name" value="PECTATE LYASE C-RELATED"/>
    <property type="match status" value="1"/>
</dbReference>
<dbReference type="Proteomes" id="UP000321353">
    <property type="component" value="Chromosome"/>
</dbReference>
<dbReference type="AlphaFoldDB" id="A0A5B9M9H3"/>
<dbReference type="RefSeq" id="WP_233903344.1">
    <property type="nucleotide sequence ID" value="NZ_CP036264.1"/>
</dbReference>
<dbReference type="InterPro" id="IPR011050">
    <property type="entry name" value="Pectin_lyase_fold/virulence"/>
</dbReference>
<gene>
    <name evidence="4" type="ORF">Mal15_17820</name>
</gene>
<dbReference type="Gene3D" id="2.160.20.10">
    <property type="entry name" value="Single-stranded right-handed beta-helix, Pectin lyase-like"/>
    <property type="match status" value="1"/>
</dbReference>
<dbReference type="KEGG" id="smam:Mal15_17820"/>
<dbReference type="EMBL" id="CP036264">
    <property type="protein sequence ID" value="QEF97738.1"/>
    <property type="molecule type" value="Genomic_DNA"/>
</dbReference>
<proteinExistence type="predicted"/>
<feature type="chain" id="PRO_5022792688" description="Pectate lyase" evidence="3">
    <location>
        <begin position="27"/>
        <end position="473"/>
    </location>
</feature>
<keyword evidence="2" id="KW-0325">Glycoprotein</keyword>
<protein>
    <recommendedName>
        <fullName evidence="6">Pectate lyase</fullName>
    </recommendedName>
</protein>
<name>A0A5B9M9H3_9BACT</name>
<keyword evidence="5" id="KW-1185">Reference proteome</keyword>
<dbReference type="PANTHER" id="PTHR42970">
    <property type="entry name" value="PECTATE LYASE C-RELATED"/>
    <property type="match status" value="1"/>
</dbReference>
<sequence precursor="true">MMKFRTMWRAVCLNMLLCLTSGVAGVAAVDASQLRAFPGAEGWGSVSVGGRGGRVIKVTNLNANGPGSLAEACGARGPRIVVFEVSGVIRGDIRIKEPYITIAGQTAPGAGITIEGIVSSYDHGVHDVIIRHLRVRRKRDLGAGGDCIQLGGLGPSGSGTYNIVLDHLSLSWGNDEVIDLYHSHHVTVQWCSIEESDDQGHSKGAHNYGIISTAEDSGAVSLHHNLWAHQSRRVPCLAPYRKSAAGDFCNNVIYNCRGGYSDDGHGARAGSPVNLHKNYYRRGPETQDRLYPFALSPHMAYYVRDNYFEDWGYQGHPRHWRWGSGPAGVPRWIQFNNNGLEVDSPAETPPIDLVDAKTALDQVLAKAGCWPRDRTTLKTINEVKTQTGRWGRDAPPAPDDDWFLKGLTPTQSPVDTDDDGMPDSWERTHGLDPNNAADAGRIVAAGDSPGDRHRGYPYLEFYLNELADRLVKH</sequence>
<evidence type="ECO:0000313" key="4">
    <source>
        <dbReference type="EMBL" id="QEF97738.1"/>
    </source>
</evidence>
<evidence type="ECO:0000313" key="5">
    <source>
        <dbReference type="Proteomes" id="UP000321353"/>
    </source>
</evidence>